<dbReference type="PROSITE" id="PS50088">
    <property type="entry name" value="ANK_REPEAT"/>
    <property type="match status" value="2"/>
</dbReference>
<dbReference type="SMART" id="SM00248">
    <property type="entry name" value="ANK"/>
    <property type="match status" value="10"/>
</dbReference>
<dbReference type="STRING" id="1043003.A0A074WRC2"/>
<organism evidence="5 6">
    <name type="scientific">Aureobasidium melanogenum (strain CBS 110374)</name>
    <name type="common">Aureobasidium pullulans var. melanogenum</name>
    <dbReference type="NCBI Taxonomy" id="1043003"/>
    <lineage>
        <taxon>Eukaryota</taxon>
        <taxon>Fungi</taxon>
        <taxon>Dikarya</taxon>
        <taxon>Ascomycota</taxon>
        <taxon>Pezizomycotina</taxon>
        <taxon>Dothideomycetes</taxon>
        <taxon>Dothideomycetidae</taxon>
        <taxon>Dothideales</taxon>
        <taxon>Saccotheciaceae</taxon>
        <taxon>Aureobasidium</taxon>
    </lineage>
</organism>
<dbReference type="HOGENOM" id="CLU_363681_0_0_1"/>
<feature type="repeat" description="ANK" evidence="3">
    <location>
        <begin position="658"/>
        <end position="690"/>
    </location>
</feature>
<dbReference type="Pfam" id="PF12796">
    <property type="entry name" value="Ank_2"/>
    <property type="match status" value="1"/>
</dbReference>
<sequence length="780" mass="87312">MEDTTQLDDALYRACITADLPQVKRLVQEQNAHVNKIIGPPGQLDYALNHAAKTGSIPLVRFLLDHGGATVNAAALRTAAFEGDQPMLQLLLEPIKAQLTTSGMSRKWRGDLASILVGTTRRGRSETAEVLKVFRSRVTEFDKAVDSGLLAACAAGDMRSVKYFLGMGAENRVEAICTAAEYHQFEPLEYFLNNHTFEPEELVDPLTSAAGGGHMPSILLLIEQGAEDETGAALARAAKFSHTEVVRHLISRFRYTKDKLSTGLAAAARVGDTGIMETLMNRGAHKGAHGFEALTFAIQRSHLAATELLVRDLAASQAELSTALEKAMFIWLRPAQIYKPYLSRTSSHSSRSTNSEIEPTIPEVLKNREESRRRIVDVLLEAGGRLSELYYCRLLEMMILTQNQYGVELLHDSVRFTTVETLPDEYLLSLAIYHQQDDMVNLLLSFPVARRPEPPEPPEPTEPTEPSSVQAIAEDTLAWESKVYNPIPSPLILAAKFQNEHWCRTLIHRDETDIHEWCYYKPSKRLLSFYGSDQKTHTPKDEQYEELGCPFGTEEIRDCALSMAVRSRDVPIIRLLLESGADPWVNRQDISILEKAARENCLRDVFLILEETDTKLNIDRREWDGGKSMLHWAAIYGNGDLVDLFCKKGATLDLTDALHRTPLHLAVAVGNIETVKGLLWAGARTSLRDVDDYLCADELAAKLAQEASWADPLRAVRFEISRFLDDWVKNDMDNLDAANIRRESEATEKRAKVEETSQSVGDDLLDHFSDEDSVHWSDDE</sequence>
<evidence type="ECO:0000256" key="4">
    <source>
        <dbReference type="SAM" id="MobiDB-lite"/>
    </source>
</evidence>
<dbReference type="Proteomes" id="UP000030672">
    <property type="component" value="Unassembled WGS sequence"/>
</dbReference>
<dbReference type="GeneID" id="63917819"/>
<feature type="compositionally biased region" description="Basic and acidic residues" evidence="4">
    <location>
        <begin position="764"/>
        <end position="780"/>
    </location>
</feature>
<gene>
    <name evidence="5" type="ORF">M437DRAFT_64601</name>
</gene>
<dbReference type="InterPro" id="IPR036770">
    <property type="entry name" value="Ankyrin_rpt-contain_sf"/>
</dbReference>
<keyword evidence="6" id="KW-1185">Reference proteome</keyword>
<proteinExistence type="predicted"/>
<protein>
    <submittedName>
        <fullName evidence="5">Ankyrin</fullName>
    </submittedName>
</protein>
<dbReference type="Gene3D" id="1.25.40.20">
    <property type="entry name" value="Ankyrin repeat-containing domain"/>
    <property type="match status" value="2"/>
</dbReference>
<evidence type="ECO:0000313" key="6">
    <source>
        <dbReference type="Proteomes" id="UP000030672"/>
    </source>
</evidence>
<dbReference type="SUPFAM" id="SSF48403">
    <property type="entry name" value="Ankyrin repeat"/>
    <property type="match status" value="2"/>
</dbReference>
<dbReference type="PANTHER" id="PTHR24198">
    <property type="entry name" value="ANKYRIN REPEAT AND PROTEIN KINASE DOMAIN-CONTAINING PROTEIN"/>
    <property type="match status" value="1"/>
</dbReference>
<feature type="region of interest" description="Disordered" evidence="4">
    <location>
        <begin position="743"/>
        <end position="780"/>
    </location>
</feature>
<accession>A0A074WRC2</accession>
<dbReference type="PROSITE" id="PS50297">
    <property type="entry name" value="ANK_REP_REGION"/>
    <property type="match status" value="2"/>
</dbReference>
<dbReference type="PANTHER" id="PTHR24198:SF165">
    <property type="entry name" value="ANKYRIN REPEAT-CONTAINING PROTEIN-RELATED"/>
    <property type="match status" value="1"/>
</dbReference>
<feature type="compositionally biased region" description="Basic and acidic residues" evidence="4">
    <location>
        <begin position="743"/>
        <end position="755"/>
    </location>
</feature>
<keyword evidence="2 3" id="KW-0040">ANK repeat</keyword>
<dbReference type="RefSeq" id="XP_040882019.1">
    <property type="nucleotide sequence ID" value="XM_041024446.1"/>
</dbReference>
<feature type="region of interest" description="Disordered" evidence="4">
    <location>
        <begin position="450"/>
        <end position="469"/>
    </location>
</feature>
<dbReference type="AlphaFoldDB" id="A0A074WRC2"/>
<evidence type="ECO:0000256" key="3">
    <source>
        <dbReference type="PROSITE-ProRule" id="PRU00023"/>
    </source>
</evidence>
<dbReference type="EMBL" id="KL584828">
    <property type="protein sequence ID" value="KEQ64996.1"/>
    <property type="molecule type" value="Genomic_DNA"/>
</dbReference>
<evidence type="ECO:0000256" key="2">
    <source>
        <dbReference type="ARBA" id="ARBA00023043"/>
    </source>
</evidence>
<feature type="repeat" description="ANK" evidence="3">
    <location>
        <begin position="625"/>
        <end position="657"/>
    </location>
</feature>
<dbReference type="InterPro" id="IPR002110">
    <property type="entry name" value="Ankyrin_rpt"/>
</dbReference>
<name>A0A074WRC2_AURM1</name>
<evidence type="ECO:0000256" key="1">
    <source>
        <dbReference type="ARBA" id="ARBA00022737"/>
    </source>
</evidence>
<evidence type="ECO:0000313" key="5">
    <source>
        <dbReference type="EMBL" id="KEQ64996.1"/>
    </source>
</evidence>
<reference evidence="5 6" key="1">
    <citation type="journal article" date="2014" name="BMC Genomics">
        <title>Genome sequencing of four Aureobasidium pullulans varieties: biotechnological potential, stress tolerance, and description of new species.</title>
        <authorList>
            <person name="Gostin Ar C."/>
            <person name="Ohm R.A."/>
            <person name="Kogej T."/>
            <person name="Sonjak S."/>
            <person name="Turk M."/>
            <person name="Zajc J."/>
            <person name="Zalar P."/>
            <person name="Grube M."/>
            <person name="Sun H."/>
            <person name="Han J."/>
            <person name="Sharma A."/>
            <person name="Chiniquy J."/>
            <person name="Ngan C.Y."/>
            <person name="Lipzen A."/>
            <person name="Barry K."/>
            <person name="Grigoriev I.V."/>
            <person name="Gunde-Cimerman N."/>
        </authorList>
    </citation>
    <scope>NUCLEOTIDE SEQUENCE [LARGE SCALE GENOMIC DNA]</scope>
    <source>
        <strain evidence="5 6">CBS 110374</strain>
    </source>
</reference>
<keyword evidence="1" id="KW-0677">Repeat</keyword>